<evidence type="ECO:0000313" key="2">
    <source>
        <dbReference type="Proteomes" id="UP001215280"/>
    </source>
</evidence>
<keyword evidence="2" id="KW-1185">Reference proteome</keyword>
<protein>
    <recommendedName>
        <fullName evidence="3">Fungal N-terminal domain-containing protein</fullName>
    </recommendedName>
</protein>
<feature type="non-terminal residue" evidence="1">
    <location>
        <position position="833"/>
    </location>
</feature>
<organism evidence="1 2">
    <name type="scientific">Mycena maculata</name>
    <dbReference type="NCBI Taxonomy" id="230809"/>
    <lineage>
        <taxon>Eukaryota</taxon>
        <taxon>Fungi</taxon>
        <taxon>Dikarya</taxon>
        <taxon>Basidiomycota</taxon>
        <taxon>Agaricomycotina</taxon>
        <taxon>Agaricomycetes</taxon>
        <taxon>Agaricomycetidae</taxon>
        <taxon>Agaricales</taxon>
        <taxon>Marasmiineae</taxon>
        <taxon>Mycenaceae</taxon>
        <taxon>Mycena</taxon>
    </lineage>
</organism>
<reference evidence="1" key="1">
    <citation type="submission" date="2023-03" db="EMBL/GenBank/DDBJ databases">
        <title>Massive genome expansion in bonnet fungi (Mycena s.s.) driven by repeated elements and novel gene families across ecological guilds.</title>
        <authorList>
            <consortium name="Lawrence Berkeley National Laboratory"/>
            <person name="Harder C.B."/>
            <person name="Miyauchi S."/>
            <person name="Viragh M."/>
            <person name="Kuo A."/>
            <person name="Thoen E."/>
            <person name="Andreopoulos B."/>
            <person name="Lu D."/>
            <person name="Skrede I."/>
            <person name="Drula E."/>
            <person name="Henrissat B."/>
            <person name="Morin E."/>
            <person name="Kohler A."/>
            <person name="Barry K."/>
            <person name="LaButti K."/>
            <person name="Morin E."/>
            <person name="Salamov A."/>
            <person name="Lipzen A."/>
            <person name="Mereny Z."/>
            <person name="Hegedus B."/>
            <person name="Baldrian P."/>
            <person name="Stursova M."/>
            <person name="Weitz H."/>
            <person name="Taylor A."/>
            <person name="Grigoriev I.V."/>
            <person name="Nagy L.G."/>
            <person name="Martin F."/>
            <person name="Kauserud H."/>
        </authorList>
    </citation>
    <scope>NUCLEOTIDE SEQUENCE</scope>
    <source>
        <strain evidence="1">CBHHK188m</strain>
    </source>
</reference>
<gene>
    <name evidence="1" type="ORF">DFH07DRAFT_1055278</name>
</gene>
<dbReference type="CDD" id="cd21037">
    <property type="entry name" value="MLKL_NTD"/>
    <property type="match status" value="1"/>
</dbReference>
<sequence>MADPITVATTLITFVTFIKDLIEVGQSIKESIEKVGENRRRIRELTNDILLSLVDLANLTQGREDEYQAPELLGALGELKANMLHVLSMCRKLIPVERMLGLRGFGSQVKVWMKRNEVEREIQRLKEHVNSCYIKFTAFSTARIEERAACIEDMSLDTGNTTLRVEQTVIINHVENQVRLRRLEGMVARILLEDQFGQDFMSRTVEIISLDSTHESLESQYLSSQTIRLIDSLQHLLKGKTWDFNASLWDPGWPFRRALLEATSSSSHVLQWILETVLEICDSPTGMQIDSLADELLNLGAHLHGLGLTSLAIAWQVSTIQILGHIAGRGWSVEVLPWLAHSLVKLSKFYQHRQQDKLALQASQQSLNILQSLSGSWPDAEIWPLLTKTLTTHSANSHSASQHEVAISCAQEAVAVCRPMVAQIVTSGSDVFSVTAQTEYSVVTSSRAFFTLGKALSSVERHMEAYESSKEGFQTILQFSGSIRHPAGKNIDSFIDRICKVAEEGAFSLVMLADDVILFRDLARIHQRKYSSQFLRLLHAYVYISGQGSTDSDPLLGDLRIFLEPDPVHPAPELGTGSNFTVHIYDFDAYGGVVEDAIRARYLGPWTSNICSLIRSLFITHFDQATDVIRAVAESLMTDSALDSDLRHLVWALNDILDEILPIIPRSKQLVLLGLREMIIGHFRGVNTSSSSSQSGSESFSSAESCWGFWIAGLFNEALEAAEEAIKCPGSRFDSENLGNLRVFRTFGLCEMVRISEAVETIQQSREVFPDPTPESARPDNFIPWLIQTRILRRTARDQEALQLLRRIMSTPSQKYQDSAFDVHFNILLTEFA</sequence>
<evidence type="ECO:0000313" key="1">
    <source>
        <dbReference type="EMBL" id="KAJ7782530.1"/>
    </source>
</evidence>
<name>A0AAD7KBY2_9AGAR</name>
<comment type="caution">
    <text evidence="1">The sequence shown here is derived from an EMBL/GenBank/DDBJ whole genome shotgun (WGS) entry which is preliminary data.</text>
</comment>
<proteinExistence type="predicted"/>
<accession>A0AAD7KBY2</accession>
<dbReference type="EMBL" id="JARJLG010000003">
    <property type="protein sequence ID" value="KAJ7782530.1"/>
    <property type="molecule type" value="Genomic_DNA"/>
</dbReference>
<dbReference type="AlphaFoldDB" id="A0AAD7KBY2"/>
<dbReference type="Proteomes" id="UP001215280">
    <property type="component" value="Unassembled WGS sequence"/>
</dbReference>
<dbReference type="InterPro" id="IPR059179">
    <property type="entry name" value="MLKL-like_MCAfunc"/>
</dbReference>
<evidence type="ECO:0008006" key="3">
    <source>
        <dbReference type="Google" id="ProtNLM"/>
    </source>
</evidence>